<dbReference type="PANTHER" id="PTHR13246:SF1">
    <property type="entry name" value="CYTOSOLIC ENDO-BETA-N-ACETYLGLUCOSAMINIDASE"/>
    <property type="match status" value="1"/>
</dbReference>
<dbReference type="InterPro" id="IPR005201">
    <property type="entry name" value="TIM_ENGase"/>
</dbReference>
<gene>
    <name evidence="2" type="ORF">PHET_11281</name>
</gene>
<feature type="domain" description="Cytosolic endo-beta-N-acetylglucosaminidase TIM barrel" evidence="1">
    <location>
        <begin position="62"/>
        <end position="172"/>
    </location>
</feature>
<dbReference type="Proteomes" id="UP000748531">
    <property type="component" value="Unassembled WGS sequence"/>
</dbReference>
<dbReference type="InterPro" id="IPR032979">
    <property type="entry name" value="ENGase"/>
</dbReference>
<sequence>MRPAAPIRSLEELREWKPDPETQSAVVPLQTCCYLLSDDGRFCERSPHGSQVLYCHDMAGNYLESDRFHAHTSIFPAFRFTRWHLIDIFVYFSHHTITLPPISWINLAHRQAVRVYGTLIFESVEDEIYKSVFWKPDPNSFDHIEFANRLDLLRRTVCFEGWLLNFEVCFPEVSGFVANCFSILSITQLRPRVDFIVIFVVTKCTYCRGTSESLRQTCLIDAIPSGRTIVYRISYD</sequence>
<name>A0A8J4STL2_9TREM</name>
<dbReference type="Gene3D" id="3.20.20.80">
    <property type="entry name" value="Glycosidases"/>
    <property type="match status" value="1"/>
</dbReference>
<accession>A0A8J4STL2</accession>
<dbReference type="Pfam" id="PF03644">
    <property type="entry name" value="Glyco_hydro_85"/>
    <property type="match status" value="1"/>
</dbReference>
<evidence type="ECO:0000313" key="2">
    <source>
        <dbReference type="EMBL" id="KAF5396005.1"/>
    </source>
</evidence>
<organism evidence="2 3">
    <name type="scientific">Paragonimus heterotremus</name>
    <dbReference type="NCBI Taxonomy" id="100268"/>
    <lineage>
        <taxon>Eukaryota</taxon>
        <taxon>Metazoa</taxon>
        <taxon>Spiralia</taxon>
        <taxon>Lophotrochozoa</taxon>
        <taxon>Platyhelminthes</taxon>
        <taxon>Trematoda</taxon>
        <taxon>Digenea</taxon>
        <taxon>Plagiorchiida</taxon>
        <taxon>Troglotremata</taxon>
        <taxon>Troglotrematidae</taxon>
        <taxon>Paragonimus</taxon>
    </lineage>
</organism>
<dbReference type="OrthoDB" id="284473at2759"/>
<dbReference type="AlphaFoldDB" id="A0A8J4STL2"/>
<evidence type="ECO:0000313" key="3">
    <source>
        <dbReference type="Proteomes" id="UP000748531"/>
    </source>
</evidence>
<dbReference type="GO" id="GO:0005829">
    <property type="term" value="C:cytosol"/>
    <property type="evidence" value="ECO:0007669"/>
    <property type="project" value="UniProtKB-SubCell"/>
</dbReference>
<keyword evidence="3" id="KW-1185">Reference proteome</keyword>
<dbReference type="GO" id="GO:0033925">
    <property type="term" value="F:mannosyl-glycoprotein endo-beta-N-acetylglucosaminidase activity"/>
    <property type="evidence" value="ECO:0007669"/>
    <property type="project" value="UniProtKB-EC"/>
</dbReference>
<dbReference type="EMBL" id="LUCH01009482">
    <property type="protein sequence ID" value="KAF5396005.1"/>
    <property type="molecule type" value="Genomic_DNA"/>
</dbReference>
<evidence type="ECO:0000259" key="1">
    <source>
        <dbReference type="Pfam" id="PF03644"/>
    </source>
</evidence>
<dbReference type="PANTHER" id="PTHR13246">
    <property type="entry name" value="ENDO BETA N-ACETYLGLUCOSAMINIDASE"/>
    <property type="match status" value="1"/>
</dbReference>
<reference evidence="2" key="1">
    <citation type="submission" date="2019-05" db="EMBL/GenBank/DDBJ databases">
        <title>Annotation for the trematode Paragonimus heterotremus.</title>
        <authorList>
            <person name="Choi Y.-J."/>
        </authorList>
    </citation>
    <scope>NUCLEOTIDE SEQUENCE</scope>
    <source>
        <strain evidence="2">LC</strain>
    </source>
</reference>
<proteinExistence type="predicted"/>
<protein>
    <submittedName>
        <fullName evidence="2">Cytosolic endo-beta-N-acetylglucosaminidase</fullName>
    </submittedName>
</protein>
<comment type="caution">
    <text evidence="2">The sequence shown here is derived from an EMBL/GenBank/DDBJ whole genome shotgun (WGS) entry which is preliminary data.</text>
</comment>